<evidence type="ECO:0000256" key="4">
    <source>
        <dbReference type="ARBA" id="ARBA00022840"/>
    </source>
</evidence>
<protein>
    <recommendedName>
        <fullName evidence="5">ERCC3/RAD25/XPB helicase C-terminal domain-containing protein</fullName>
    </recommendedName>
</protein>
<dbReference type="Gene3D" id="3.40.50.300">
    <property type="entry name" value="P-loop containing nucleotide triphosphate hydrolases"/>
    <property type="match status" value="2"/>
</dbReference>
<evidence type="ECO:0000256" key="1">
    <source>
        <dbReference type="ARBA" id="ARBA00022741"/>
    </source>
</evidence>
<dbReference type="SUPFAM" id="SSF52540">
    <property type="entry name" value="P-loop containing nucleoside triphosphate hydrolases"/>
    <property type="match status" value="1"/>
</dbReference>
<evidence type="ECO:0000313" key="7">
    <source>
        <dbReference type="Proteomes" id="UP001189429"/>
    </source>
</evidence>
<dbReference type="Pfam" id="PF16203">
    <property type="entry name" value="ERCC3_RAD25_C"/>
    <property type="match status" value="1"/>
</dbReference>
<keyword evidence="4" id="KW-0067">ATP-binding</keyword>
<reference evidence="6" key="1">
    <citation type="submission" date="2023-10" db="EMBL/GenBank/DDBJ databases">
        <authorList>
            <person name="Chen Y."/>
            <person name="Shah S."/>
            <person name="Dougan E. K."/>
            <person name="Thang M."/>
            <person name="Chan C."/>
        </authorList>
    </citation>
    <scope>NUCLEOTIDE SEQUENCE [LARGE SCALE GENOMIC DNA]</scope>
</reference>
<accession>A0ABN9U7W0</accession>
<dbReference type="CDD" id="cd18789">
    <property type="entry name" value="SF2_C_XPB"/>
    <property type="match status" value="1"/>
</dbReference>
<keyword evidence="7" id="KW-1185">Reference proteome</keyword>
<dbReference type="PANTHER" id="PTHR11274">
    <property type="entry name" value="RAD25/XP-B DNA REPAIR HELICASE"/>
    <property type="match status" value="1"/>
</dbReference>
<dbReference type="PANTHER" id="PTHR11274:SF0">
    <property type="entry name" value="GENERAL TRANSCRIPTION AND DNA REPAIR FACTOR IIH HELICASE SUBUNIT XPB"/>
    <property type="match status" value="1"/>
</dbReference>
<keyword evidence="2" id="KW-0378">Hydrolase</keyword>
<evidence type="ECO:0000256" key="3">
    <source>
        <dbReference type="ARBA" id="ARBA00022806"/>
    </source>
</evidence>
<dbReference type="Proteomes" id="UP001189429">
    <property type="component" value="Unassembled WGS sequence"/>
</dbReference>
<comment type="caution">
    <text evidence="6">The sequence shown here is derived from an EMBL/GenBank/DDBJ whole genome shotgun (WGS) entry which is preliminary data.</text>
</comment>
<dbReference type="InterPro" id="IPR050615">
    <property type="entry name" value="ATP-dep_DNA_Helicase"/>
</dbReference>
<dbReference type="PRINTS" id="PR00851">
    <property type="entry name" value="XRODRMPGMNTB"/>
</dbReference>
<dbReference type="EMBL" id="CAUYUJ010015494">
    <property type="protein sequence ID" value="CAK0854709.1"/>
    <property type="molecule type" value="Genomic_DNA"/>
</dbReference>
<evidence type="ECO:0000313" key="6">
    <source>
        <dbReference type="EMBL" id="CAK0854709.1"/>
    </source>
</evidence>
<dbReference type="InterPro" id="IPR027417">
    <property type="entry name" value="P-loop_NTPase"/>
</dbReference>
<gene>
    <name evidence="6" type="ORF">PCOR1329_LOCUS45687</name>
</gene>
<sequence length="279" mass="31118">MIVDEVQVMPARTFRTVATTVKAHCILGLTATLVREDNLIYDLHWLIGPKLYEASWQQLQEEGFIARVRCVEVWCEMTRAFFAEYLRGQDEKNEHLRRALWTCNPTKLNVCEYLIRFHENRGDKIIVFSDNIFILEEFAKQLGRYYICGKVDMRERMQILSNFADSATCNTIFLSKVGDNAIDIPNANVIIQISAHYGSRRQEASRSTPNAQPSAVHAARAPENALPSVYLACGGRPEEAGGSSTGGVVAGGQKIWPGDVMLFCLRVSGAGYAGIQHGS</sequence>
<name>A0ABN9U7W0_9DINO</name>
<feature type="domain" description="ERCC3/RAD25/XPB helicase C-terminal" evidence="5">
    <location>
        <begin position="59"/>
        <end position="206"/>
    </location>
</feature>
<dbReference type="InterPro" id="IPR032438">
    <property type="entry name" value="ERCC3_RAD25_C"/>
</dbReference>
<evidence type="ECO:0000256" key="2">
    <source>
        <dbReference type="ARBA" id="ARBA00022801"/>
    </source>
</evidence>
<keyword evidence="1" id="KW-0547">Nucleotide-binding</keyword>
<evidence type="ECO:0000259" key="5">
    <source>
        <dbReference type="Pfam" id="PF16203"/>
    </source>
</evidence>
<organism evidence="6 7">
    <name type="scientific">Prorocentrum cordatum</name>
    <dbReference type="NCBI Taxonomy" id="2364126"/>
    <lineage>
        <taxon>Eukaryota</taxon>
        <taxon>Sar</taxon>
        <taxon>Alveolata</taxon>
        <taxon>Dinophyceae</taxon>
        <taxon>Prorocentrales</taxon>
        <taxon>Prorocentraceae</taxon>
        <taxon>Prorocentrum</taxon>
    </lineage>
</organism>
<keyword evidence="3" id="KW-0347">Helicase</keyword>
<proteinExistence type="predicted"/>